<sequence length="286" mass="33338">MAAYDTVKTPQRLTLASLPGELHQHIVSDLDAIGLISLSQTSQYFRSLIKPNKREIGEWLLAIENHREHEAHARQYSEQQSRPEHSRVYKESWELHKCPRCERWQELREFRDPPMIDMTLSPGALCNSCYAQEFDREALGEDLLPHVQGLIVGKMEALERQLTLHERLSGSMWDVLRLRRPLLWVIDNVVRMGYMGHFSHENIDWLTKYHEQYSELRAEAVTHQATGRLLGSFVSLEKVLGFEEWFHCFGELKAEWLWLAAFEERIVRHPGLLADWALGRDGASLE</sequence>
<dbReference type="Proteomes" id="UP000754883">
    <property type="component" value="Unassembled WGS sequence"/>
</dbReference>
<feature type="domain" description="F-box" evidence="1">
    <location>
        <begin position="12"/>
        <end position="50"/>
    </location>
</feature>
<evidence type="ECO:0000259" key="1">
    <source>
        <dbReference type="PROSITE" id="PS50181"/>
    </source>
</evidence>
<comment type="caution">
    <text evidence="2">The sequence shown here is derived from an EMBL/GenBank/DDBJ whole genome shotgun (WGS) entry which is preliminary data.</text>
</comment>
<dbReference type="PROSITE" id="PS50181">
    <property type="entry name" value="FBOX"/>
    <property type="match status" value="1"/>
</dbReference>
<protein>
    <recommendedName>
        <fullName evidence="1">F-box domain-containing protein</fullName>
    </recommendedName>
</protein>
<evidence type="ECO:0000313" key="2">
    <source>
        <dbReference type="EMBL" id="CAG9994450.1"/>
    </source>
</evidence>
<dbReference type="AlphaFoldDB" id="A0A9N9UL98"/>
<dbReference type="Pfam" id="PF00646">
    <property type="entry name" value="F-box"/>
    <property type="match status" value="1"/>
</dbReference>
<gene>
    <name evidence="2" type="ORF">CBYS24578_00013442</name>
</gene>
<keyword evidence="3" id="KW-1185">Reference proteome</keyword>
<name>A0A9N9UL98_9HYPO</name>
<proteinExistence type="predicted"/>
<reference evidence="2" key="1">
    <citation type="submission" date="2021-10" db="EMBL/GenBank/DDBJ databases">
        <authorList>
            <person name="Piombo E."/>
        </authorList>
    </citation>
    <scope>NUCLEOTIDE SEQUENCE</scope>
</reference>
<evidence type="ECO:0000313" key="3">
    <source>
        <dbReference type="Proteomes" id="UP000754883"/>
    </source>
</evidence>
<dbReference type="OrthoDB" id="5153616at2759"/>
<organism evidence="2 3">
    <name type="scientific">Clonostachys byssicola</name>
    <dbReference type="NCBI Taxonomy" id="160290"/>
    <lineage>
        <taxon>Eukaryota</taxon>
        <taxon>Fungi</taxon>
        <taxon>Dikarya</taxon>
        <taxon>Ascomycota</taxon>
        <taxon>Pezizomycotina</taxon>
        <taxon>Sordariomycetes</taxon>
        <taxon>Hypocreomycetidae</taxon>
        <taxon>Hypocreales</taxon>
        <taxon>Bionectriaceae</taxon>
        <taxon>Clonostachys</taxon>
    </lineage>
</organism>
<dbReference type="SUPFAM" id="SSF81383">
    <property type="entry name" value="F-box domain"/>
    <property type="match status" value="1"/>
</dbReference>
<dbReference type="EMBL" id="CABFNO020001527">
    <property type="protein sequence ID" value="CAG9994450.1"/>
    <property type="molecule type" value="Genomic_DNA"/>
</dbReference>
<dbReference type="InterPro" id="IPR036047">
    <property type="entry name" value="F-box-like_dom_sf"/>
</dbReference>
<dbReference type="InterPro" id="IPR001810">
    <property type="entry name" value="F-box_dom"/>
</dbReference>
<accession>A0A9N9UL98</accession>